<dbReference type="OrthoDB" id="9803333at2"/>
<keyword evidence="5" id="KW-1185">Reference proteome</keyword>
<sequence>MNERRVALVTGGSRGIGRAVALRLAVDGFDVTVGYAGRKDAASEVVREIEKMGRKALEVQGDISVKRDVENIFEATLNRFGRLDAVVNCAGVMSMSGVAGGFTDANIEAFDRMTAVNLRGAFLVLAKAAEILNEGGRIVQFSTSAIVPAFPKYGPYTASKAGAELLVRVLANELRGRKITVNAIAPGPVATELFFEGKSEEFIQKMTKLPPLERLGEPEDISSVVSFMLSDDSGWLNGQVVRVNGGYV</sequence>
<dbReference type="InterPro" id="IPR057326">
    <property type="entry name" value="KR_dom"/>
</dbReference>
<dbReference type="STRING" id="522772.Dacet_0041"/>
<reference evidence="4 5" key="1">
    <citation type="journal article" date="2010" name="Stand. Genomic Sci.">
        <title>Complete genome sequence of Denitrovibrio acetiphilus type strain (N2460).</title>
        <authorList>
            <person name="Kiss H."/>
            <person name="Lang E."/>
            <person name="Lapidus A."/>
            <person name="Copeland A."/>
            <person name="Nolan M."/>
            <person name="Glavina Del Rio T."/>
            <person name="Chen F."/>
            <person name="Lucas S."/>
            <person name="Tice H."/>
            <person name="Cheng J.F."/>
            <person name="Han C."/>
            <person name="Goodwin L."/>
            <person name="Pitluck S."/>
            <person name="Liolios K."/>
            <person name="Pati A."/>
            <person name="Ivanova N."/>
            <person name="Mavromatis K."/>
            <person name="Chen A."/>
            <person name="Palaniappan K."/>
            <person name="Land M."/>
            <person name="Hauser L."/>
            <person name="Chang Y.J."/>
            <person name="Jeffries C.D."/>
            <person name="Detter J.C."/>
            <person name="Brettin T."/>
            <person name="Spring S."/>
            <person name="Rohde M."/>
            <person name="Goker M."/>
            <person name="Woyke T."/>
            <person name="Bristow J."/>
            <person name="Eisen J.A."/>
            <person name="Markowitz V."/>
            <person name="Hugenholtz P."/>
            <person name="Kyrpides N.C."/>
            <person name="Klenk H.P."/>
        </authorList>
    </citation>
    <scope>NUCLEOTIDE SEQUENCE [LARGE SCALE GENOMIC DNA]</scope>
    <source>
        <strain evidence="5">DSM 12809 / NBRC 114555 / N2460</strain>
    </source>
</reference>
<evidence type="ECO:0000256" key="1">
    <source>
        <dbReference type="ARBA" id="ARBA00006484"/>
    </source>
</evidence>
<evidence type="ECO:0000256" key="2">
    <source>
        <dbReference type="ARBA" id="ARBA00023002"/>
    </source>
</evidence>
<gene>
    <name evidence="4" type="ordered locus">Dacet_0041</name>
</gene>
<accession>D4H199</accession>
<dbReference type="PRINTS" id="PR00080">
    <property type="entry name" value="SDRFAMILY"/>
</dbReference>
<dbReference type="SMART" id="SM00822">
    <property type="entry name" value="PKS_KR"/>
    <property type="match status" value="1"/>
</dbReference>
<proteinExistence type="inferred from homology"/>
<evidence type="ECO:0000313" key="4">
    <source>
        <dbReference type="EMBL" id="ADD66847.1"/>
    </source>
</evidence>
<dbReference type="Pfam" id="PF13561">
    <property type="entry name" value="adh_short_C2"/>
    <property type="match status" value="1"/>
</dbReference>
<dbReference type="Proteomes" id="UP000002012">
    <property type="component" value="Chromosome"/>
</dbReference>
<dbReference type="Gene3D" id="3.40.50.720">
    <property type="entry name" value="NAD(P)-binding Rossmann-like Domain"/>
    <property type="match status" value="1"/>
</dbReference>
<dbReference type="eggNOG" id="COG1028">
    <property type="taxonomic scope" value="Bacteria"/>
</dbReference>
<organism evidence="4 5">
    <name type="scientific">Denitrovibrio acetiphilus (strain DSM 12809 / NBRC 114555 / N2460)</name>
    <dbReference type="NCBI Taxonomy" id="522772"/>
    <lineage>
        <taxon>Bacteria</taxon>
        <taxon>Pseudomonadati</taxon>
        <taxon>Deferribacterota</taxon>
        <taxon>Deferribacteres</taxon>
        <taxon>Deferribacterales</taxon>
        <taxon>Geovibrionaceae</taxon>
        <taxon>Denitrovibrio</taxon>
    </lineage>
</organism>
<dbReference type="RefSeq" id="WP_013009395.1">
    <property type="nucleotide sequence ID" value="NC_013943.1"/>
</dbReference>
<protein>
    <submittedName>
        <fullName evidence="4">Short-chain dehydrogenase/reductase SDR</fullName>
    </submittedName>
</protein>
<dbReference type="SUPFAM" id="SSF51735">
    <property type="entry name" value="NAD(P)-binding Rossmann-fold domains"/>
    <property type="match status" value="1"/>
</dbReference>
<dbReference type="PANTHER" id="PTHR48107:SF7">
    <property type="entry name" value="RE15974P"/>
    <property type="match status" value="1"/>
</dbReference>
<dbReference type="FunFam" id="3.40.50.720:FF:000084">
    <property type="entry name" value="Short-chain dehydrogenase reductase"/>
    <property type="match status" value="1"/>
</dbReference>
<dbReference type="PANTHER" id="PTHR48107">
    <property type="entry name" value="NADPH-DEPENDENT ALDEHYDE REDUCTASE-LIKE PROTEIN, CHLOROPLASTIC-RELATED"/>
    <property type="match status" value="1"/>
</dbReference>
<dbReference type="KEGG" id="dap:Dacet_0041"/>
<name>D4H199_DENA2</name>
<dbReference type="InterPro" id="IPR036291">
    <property type="entry name" value="NAD(P)-bd_dom_sf"/>
</dbReference>
<evidence type="ECO:0000313" key="5">
    <source>
        <dbReference type="Proteomes" id="UP000002012"/>
    </source>
</evidence>
<feature type="domain" description="Ketoreductase" evidence="3">
    <location>
        <begin position="5"/>
        <end position="192"/>
    </location>
</feature>
<dbReference type="AlphaFoldDB" id="D4H199"/>
<comment type="similarity">
    <text evidence="1">Belongs to the short-chain dehydrogenases/reductases (SDR) family.</text>
</comment>
<dbReference type="PRINTS" id="PR00081">
    <property type="entry name" value="GDHRDH"/>
</dbReference>
<dbReference type="InParanoid" id="D4H199"/>
<dbReference type="PaxDb" id="522772-Dacet_0041"/>
<dbReference type="EMBL" id="CP001968">
    <property type="protein sequence ID" value="ADD66847.1"/>
    <property type="molecule type" value="Genomic_DNA"/>
</dbReference>
<evidence type="ECO:0000259" key="3">
    <source>
        <dbReference type="SMART" id="SM00822"/>
    </source>
</evidence>
<dbReference type="InterPro" id="IPR002347">
    <property type="entry name" value="SDR_fam"/>
</dbReference>
<dbReference type="GO" id="GO:0016614">
    <property type="term" value="F:oxidoreductase activity, acting on CH-OH group of donors"/>
    <property type="evidence" value="ECO:0007669"/>
    <property type="project" value="UniProtKB-ARBA"/>
</dbReference>
<dbReference type="HOGENOM" id="CLU_010194_1_3_0"/>
<keyword evidence="2" id="KW-0560">Oxidoreductase</keyword>